<dbReference type="Proteomes" id="UP000185669">
    <property type="component" value="Unassembled WGS sequence"/>
</dbReference>
<protein>
    <submittedName>
        <fullName evidence="7">tRNA-processing RNAse BN</fullName>
    </submittedName>
</protein>
<reference evidence="8" key="1">
    <citation type="submission" date="2017-01" db="EMBL/GenBank/DDBJ databases">
        <authorList>
            <person name="Varghese N."/>
            <person name="Submissions S."/>
        </authorList>
    </citation>
    <scope>NUCLEOTIDE SEQUENCE [LARGE SCALE GENOMIC DNA]</scope>
    <source>
        <strain evidence="8">ATCC 700103</strain>
    </source>
</reference>
<organism evidence="7 8">
    <name type="scientific">Halanaerobium kushneri</name>
    <dbReference type="NCBI Taxonomy" id="56779"/>
    <lineage>
        <taxon>Bacteria</taxon>
        <taxon>Bacillati</taxon>
        <taxon>Bacillota</taxon>
        <taxon>Clostridia</taxon>
        <taxon>Halanaerobiales</taxon>
        <taxon>Halanaerobiaceae</taxon>
        <taxon>Halanaerobium</taxon>
    </lineage>
</organism>
<feature type="transmembrane region" description="Helical" evidence="6">
    <location>
        <begin position="150"/>
        <end position="172"/>
    </location>
</feature>
<comment type="subcellular location">
    <subcellularLocation>
        <location evidence="1">Cell membrane</location>
        <topology evidence="1">Multi-pass membrane protein</topology>
    </subcellularLocation>
</comment>
<dbReference type="PANTHER" id="PTHR30213">
    <property type="entry name" value="INNER MEMBRANE PROTEIN YHJD"/>
    <property type="match status" value="1"/>
</dbReference>
<evidence type="ECO:0000256" key="2">
    <source>
        <dbReference type="ARBA" id="ARBA00022475"/>
    </source>
</evidence>
<feature type="transmembrane region" description="Helical" evidence="6">
    <location>
        <begin position="221"/>
        <end position="240"/>
    </location>
</feature>
<keyword evidence="4 6" id="KW-1133">Transmembrane helix</keyword>
<sequence>MNNKNKLLEEIKTLISLDLIILFIKRVYQKARENDIFMHAMGMVYITTLSIVPFLIFSFYIMTLFNFFGKIDTIVEEIKTLILNNLAAGTGENLINYLEVYILNVDIEQLGIISFVTLIFIIVFMLARVEITFNKIWNLKEHRDLFKRFVSFWTFITLGTFSITLFLTLSLLFAQKYLGLWLSGEQISESNFFNYILFSFNFLIFIIAYYFVPNTEVKPTAAVFAGLFSGLLFILSKNLYNIYTANLITYNQIYGPLSIIPIFLLWLYLIWLIILLGAVISYVFQHRSGLKYMLNRQKINQGLRDLIPTAILLTLFKNYKSKNNQPLSFAELIKKINLPAEDIKTELKNLKEKNIIAETENGSYLPLSEADKISIWESYQTNFFDEEFEIKNIFKDEEMQELYKEIKNLEKNSFKKMKFVDFLN</sequence>
<dbReference type="RefSeq" id="WP_076543350.1">
    <property type="nucleotide sequence ID" value="NZ_FTNC01000001.1"/>
</dbReference>
<feature type="transmembrane region" description="Helical" evidence="6">
    <location>
        <begin position="40"/>
        <end position="62"/>
    </location>
</feature>
<keyword evidence="5 6" id="KW-0472">Membrane</keyword>
<evidence type="ECO:0000313" key="7">
    <source>
        <dbReference type="EMBL" id="SIQ01803.1"/>
    </source>
</evidence>
<evidence type="ECO:0000256" key="3">
    <source>
        <dbReference type="ARBA" id="ARBA00022692"/>
    </source>
</evidence>
<gene>
    <name evidence="7" type="ORF">SAMN05421834_10131</name>
</gene>
<feature type="transmembrane region" description="Helical" evidence="6">
    <location>
        <begin position="110"/>
        <end position="129"/>
    </location>
</feature>
<keyword evidence="8" id="KW-1185">Reference proteome</keyword>
<keyword evidence="3 6" id="KW-0812">Transmembrane</keyword>
<dbReference type="InterPro" id="IPR036317">
    <property type="entry name" value="Cullin_homology_sf"/>
</dbReference>
<name>A0A1N6PBW1_9FIRM</name>
<feature type="transmembrane region" description="Helical" evidence="6">
    <location>
        <begin position="192"/>
        <end position="212"/>
    </location>
</feature>
<accession>A0A1N6PBW1</accession>
<dbReference type="AlphaFoldDB" id="A0A1N6PBW1"/>
<dbReference type="STRING" id="56779.SAMN05421834_10131"/>
<dbReference type="Pfam" id="PF03631">
    <property type="entry name" value="Virul_fac_BrkB"/>
    <property type="match status" value="1"/>
</dbReference>
<evidence type="ECO:0000256" key="4">
    <source>
        <dbReference type="ARBA" id="ARBA00022989"/>
    </source>
</evidence>
<dbReference type="OrthoDB" id="9769642at2"/>
<keyword evidence="2" id="KW-1003">Cell membrane</keyword>
<dbReference type="NCBIfam" id="TIGR00765">
    <property type="entry name" value="yihY_not_rbn"/>
    <property type="match status" value="1"/>
</dbReference>
<evidence type="ECO:0000256" key="6">
    <source>
        <dbReference type="SAM" id="Phobius"/>
    </source>
</evidence>
<dbReference type="EMBL" id="FTNC01000001">
    <property type="protein sequence ID" value="SIQ01803.1"/>
    <property type="molecule type" value="Genomic_DNA"/>
</dbReference>
<dbReference type="GO" id="GO:0005886">
    <property type="term" value="C:plasma membrane"/>
    <property type="evidence" value="ECO:0007669"/>
    <property type="project" value="UniProtKB-SubCell"/>
</dbReference>
<evidence type="ECO:0000313" key="8">
    <source>
        <dbReference type="Proteomes" id="UP000185669"/>
    </source>
</evidence>
<evidence type="ECO:0000256" key="5">
    <source>
        <dbReference type="ARBA" id="ARBA00023136"/>
    </source>
</evidence>
<evidence type="ECO:0000256" key="1">
    <source>
        <dbReference type="ARBA" id="ARBA00004651"/>
    </source>
</evidence>
<dbReference type="SUPFAM" id="SSF75632">
    <property type="entry name" value="Cullin homology domain"/>
    <property type="match status" value="1"/>
</dbReference>
<proteinExistence type="predicted"/>
<dbReference type="InterPro" id="IPR017039">
    <property type="entry name" value="Virul_fac_BrkB"/>
</dbReference>
<feature type="transmembrane region" description="Helical" evidence="6">
    <location>
        <begin position="260"/>
        <end position="284"/>
    </location>
</feature>
<dbReference type="PANTHER" id="PTHR30213:SF0">
    <property type="entry name" value="UPF0761 MEMBRANE PROTEIN YIHY"/>
    <property type="match status" value="1"/>
</dbReference>